<dbReference type="SUPFAM" id="SSF52540">
    <property type="entry name" value="P-loop containing nucleoside triphosphate hydrolases"/>
    <property type="match status" value="1"/>
</dbReference>
<feature type="domain" description="DUF4143" evidence="2">
    <location>
        <begin position="224"/>
        <end position="384"/>
    </location>
</feature>
<dbReference type="InterPro" id="IPR027417">
    <property type="entry name" value="P-loop_NTPase"/>
</dbReference>
<evidence type="ECO:0000259" key="1">
    <source>
        <dbReference type="Pfam" id="PF13173"/>
    </source>
</evidence>
<dbReference type="SUPFAM" id="SSF52980">
    <property type="entry name" value="Restriction endonuclease-like"/>
    <property type="match status" value="1"/>
</dbReference>
<proteinExistence type="predicted"/>
<dbReference type="RefSeq" id="WP_289527710.1">
    <property type="nucleotide sequence ID" value="NZ_JAUDCK010000019.1"/>
</dbReference>
<dbReference type="Proteomes" id="UP001529275">
    <property type="component" value="Unassembled WGS sequence"/>
</dbReference>
<dbReference type="Pfam" id="PF13635">
    <property type="entry name" value="DUF4143"/>
    <property type="match status" value="1"/>
</dbReference>
<gene>
    <name evidence="3" type="ORF">QUV98_06615</name>
</gene>
<evidence type="ECO:0000259" key="2">
    <source>
        <dbReference type="Pfam" id="PF13635"/>
    </source>
</evidence>
<evidence type="ECO:0000313" key="3">
    <source>
        <dbReference type="EMBL" id="MDM8195983.1"/>
    </source>
</evidence>
<reference evidence="4" key="1">
    <citation type="submission" date="2023-06" db="EMBL/GenBank/DDBJ databases">
        <title>Identification and characterization of horizontal gene transfer across gut microbiota members of farm animals based on homology search.</title>
        <authorList>
            <person name="Zeman M."/>
            <person name="Kubasova T."/>
            <person name="Jahodarova E."/>
            <person name="Nykrynova M."/>
            <person name="Rychlik I."/>
        </authorList>
    </citation>
    <scope>NUCLEOTIDE SEQUENCE [LARGE SCALE GENOMIC DNA]</scope>
    <source>
        <strain evidence="4">ET341</strain>
    </source>
</reference>
<sequence length="440" mass="51249">MKRIIYNDLIEWKNKKVKKPLIIKGARQVGKTYIIREFAKNNYKNLVEINFERDHEFQELFKQTKTAHDLLQYFELTYMDIQFDNDTLLFLDEIQACGDAFTALKFLSEDFPCDIICSGSMLGVAVASSSSFPVGYVETWDMYPLTFLEFVDAMGVNPSIIDTIYQSIENNKPIPISIHEKFNQFFKDYIIIGGMPEVVQTYFQTKSYREALLIQRQIVDDYRNDMLKYAHGSERIKARECYDSIPLQLAKENKKFQYKLIKKGGNARYYESSLDWLKDSGLIIKTYRLKTPEIPLEINKELNIFKVYMADTGLLVSQFDEAVIKAFISGNLGHFKGALYENVIAQILHSKKKDSYYFEPSQSQEIDFVIYYQGNVTPIEVKSSRNTVSTSFHNFIKTYNPSFAFKFSQKNIGENSQNVCYYPLYTLEFVLNKEKPVLLK</sequence>
<dbReference type="Pfam" id="PF13173">
    <property type="entry name" value="AAA_14"/>
    <property type="match status" value="1"/>
</dbReference>
<dbReference type="Gene3D" id="3.40.50.300">
    <property type="entry name" value="P-loop containing nucleotide triphosphate hydrolases"/>
    <property type="match status" value="1"/>
</dbReference>
<dbReference type="InterPro" id="IPR041682">
    <property type="entry name" value="AAA_14"/>
</dbReference>
<dbReference type="InterPro" id="IPR025420">
    <property type="entry name" value="DUF4143"/>
</dbReference>
<keyword evidence="4" id="KW-1185">Reference proteome</keyword>
<evidence type="ECO:0000313" key="4">
    <source>
        <dbReference type="Proteomes" id="UP001529275"/>
    </source>
</evidence>
<accession>A0ABT7UIL1</accession>
<name>A0ABT7UIL1_9FIRM</name>
<dbReference type="PANTHER" id="PTHR33295:SF7">
    <property type="entry name" value="ATPASE"/>
    <property type="match status" value="1"/>
</dbReference>
<dbReference type="InterPro" id="IPR011335">
    <property type="entry name" value="Restrct_endonuc-II-like"/>
</dbReference>
<organism evidence="3 4">
    <name type="scientific">Massilimicrobiota timonensis</name>
    <dbReference type="NCBI Taxonomy" id="1776392"/>
    <lineage>
        <taxon>Bacteria</taxon>
        <taxon>Bacillati</taxon>
        <taxon>Bacillota</taxon>
        <taxon>Erysipelotrichia</taxon>
        <taxon>Erysipelotrichales</taxon>
        <taxon>Erysipelotrichaceae</taxon>
        <taxon>Massilimicrobiota</taxon>
    </lineage>
</organism>
<comment type="caution">
    <text evidence="3">The sequence shown here is derived from an EMBL/GenBank/DDBJ whole genome shotgun (WGS) entry which is preliminary data.</text>
</comment>
<dbReference type="EMBL" id="JAUDCK010000019">
    <property type="protein sequence ID" value="MDM8195983.1"/>
    <property type="molecule type" value="Genomic_DNA"/>
</dbReference>
<protein>
    <submittedName>
        <fullName evidence="3">AAA family ATPase</fullName>
    </submittedName>
</protein>
<dbReference type="PANTHER" id="PTHR33295">
    <property type="entry name" value="ATPASE"/>
    <property type="match status" value="1"/>
</dbReference>
<feature type="domain" description="AAA" evidence="1">
    <location>
        <begin position="18"/>
        <end position="150"/>
    </location>
</feature>